<dbReference type="Gene3D" id="3.40.50.1000">
    <property type="entry name" value="HAD superfamily/HAD-like"/>
    <property type="match status" value="1"/>
</dbReference>
<dbReference type="InterPro" id="IPR023214">
    <property type="entry name" value="HAD_sf"/>
</dbReference>
<dbReference type="EC" id="3.1.3.-" evidence="7"/>
<dbReference type="GO" id="GO:0046872">
    <property type="term" value="F:metal ion binding"/>
    <property type="evidence" value="ECO:0007669"/>
    <property type="project" value="UniProtKB-KW"/>
</dbReference>
<accession>A0AAP5H468</accession>
<dbReference type="NCBIfam" id="TIGR01662">
    <property type="entry name" value="HAD-SF-IIIA"/>
    <property type="match status" value="1"/>
</dbReference>
<feature type="active site" description="Nucleophile" evidence="8">
    <location>
        <position position="17"/>
    </location>
</feature>
<feature type="active site" description="Proton donor" evidence="8">
    <location>
        <position position="19"/>
    </location>
</feature>
<evidence type="ECO:0000256" key="4">
    <source>
        <dbReference type="ARBA" id="ARBA00022801"/>
    </source>
</evidence>
<dbReference type="InterPro" id="IPR006543">
    <property type="entry name" value="Histidinol-phos"/>
</dbReference>
<dbReference type="EMBL" id="JAVDTR010000005">
    <property type="protein sequence ID" value="MDR6723719.1"/>
    <property type="molecule type" value="Genomic_DNA"/>
</dbReference>
<evidence type="ECO:0000256" key="8">
    <source>
        <dbReference type="PIRSR" id="PIRSR004682-1"/>
    </source>
</evidence>
<keyword evidence="3 10" id="KW-0479">Metal-binding</keyword>
<keyword evidence="10" id="KW-0460">Magnesium</keyword>
<dbReference type="NCBIfam" id="NF005264">
    <property type="entry name" value="PRK06769.1"/>
    <property type="match status" value="1"/>
</dbReference>
<evidence type="ECO:0000256" key="1">
    <source>
        <dbReference type="ARBA" id="ARBA00004496"/>
    </source>
</evidence>
<comment type="subcellular location">
    <subcellularLocation>
        <location evidence="1 7">Cytoplasm</location>
    </subcellularLocation>
</comment>
<keyword evidence="4 7" id="KW-0378">Hydrolase</keyword>
<dbReference type="Pfam" id="PF13242">
    <property type="entry name" value="Hydrolase_like"/>
    <property type="match status" value="1"/>
</dbReference>
<feature type="site" description="Stabilizes the phosphoryl group" evidence="9">
    <location>
        <position position="100"/>
    </location>
</feature>
<dbReference type="NCBIfam" id="TIGR01656">
    <property type="entry name" value="Histidinol-ppas"/>
    <property type="match status" value="1"/>
</dbReference>
<feature type="binding site" evidence="10">
    <location>
        <position position="96"/>
    </location>
    <ligand>
        <name>Zn(2+)</name>
        <dbReference type="ChEBI" id="CHEBI:29105"/>
    </ligand>
</feature>
<feature type="site" description="Contributes to substrate recognition" evidence="9">
    <location>
        <position position="99"/>
    </location>
</feature>
<comment type="caution">
    <text evidence="11">The sequence shown here is derived from an EMBL/GenBank/DDBJ whole genome shotgun (WGS) entry which is preliminary data.</text>
</comment>
<sequence length="188" mass="21150">MTTPNIRNVPTQAVFIDRDGTIGGSDKIEYPGEMQLFDGVAESISTLSQHGFKLFGFTNQPGITAGHSTVEAFQQEMKHFGIEHTYVCPHPAHEQCKCRKPRPDMLIQAAEDHQLKLEQCIVIGDRWSDMVAARAAGCLCALVMTGAGMRAMEEDRFRWDTMEADYVATDFNDAVKWIVQRRVQPMQE</sequence>
<evidence type="ECO:0000256" key="10">
    <source>
        <dbReference type="PIRSR" id="PIRSR004682-4"/>
    </source>
</evidence>
<dbReference type="InterPro" id="IPR006439">
    <property type="entry name" value="HAD-SF_hydro_IA"/>
</dbReference>
<keyword evidence="2 7" id="KW-0963">Cytoplasm</keyword>
<comment type="similarity">
    <text evidence="7">Belongs to the gmhB family.</text>
</comment>
<dbReference type="Proteomes" id="UP001254832">
    <property type="component" value="Unassembled WGS sequence"/>
</dbReference>
<organism evidence="11 12">
    <name type="scientific">Paenibacillus amylolyticus</name>
    <dbReference type="NCBI Taxonomy" id="1451"/>
    <lineage>
        <taxon>Bacteria</taxon>
        <taxon>Bacillati</taxon>
        <taxon>Bacillota</taxon>
        <taxon>Bacilli</taxon>
        <taxon>Bacillales</taxon>
        <taxon>Paenibacillaceae</taxon>
        <taxon>Paenibacillus</taxon>
    </lineage>
</organism>
<dbReference type="InterPro" id="IPR006549">
    <property type="entry name" value="HAD-SF_hydro_IIIA"/>
</dbReference>
<evidence type="ECO:0000256" key="6">
    <source>
        <dbReference type="ARBA" id="ARBA00031828"/>
    </source>
</evidence>
<evidence type="ECO:0000313" key="12">
    <source>
        <dbReference type="Proteomes" id="UP001254832"/>
    </source>
</evidence>
<dbReference type="InterPro" id="IPR036412">
    <property type="entry name" value="HAD-like_sf"/>
</dbReference>
<comment type="cofactor">
    <cofactor evidence="10">
        <name>Zn(2+)</name>
        <dbReference type="ChEBI" id="CHEBI:29105"/>
    </cofactor>
</comment>
<dbReference type="AlphaFoldDB" id="A0AAP5H468"/>
<dbReference type="NCBIfam" id="TIGR01549">
    <property type="entry name" value="HAD-SF-IA-v1"/>
    <property type="match status" value="1"/>
</dbReference>
<dbReference type="GO" id="GO:0005737">
    <property type="term" value="C:cytoplasm"/>
    <property type="evidence" value="ECO:0007669"/>
    <property type="project" value="UniProtKB-SubCell"/>
</dbReference>
<evidence type="ECO:0000256" key="5">
    <source>
        <dbReference type="ARBA" id="ARBA00023277"/>
    </source>
</evidence>
<dbReference type="RefSeq" id="WP_310139195.1">
    <property type="nucleotide sequence ID" value="NZ_JAVDTR010000005.1"/>
</dbReference>
<dbReference type="PANTHER" id="PTHR42891">
    <property type="entry name" value="D-GLYCERO-BETA-D-MANNO-HEPTOSE-1,7-BISPHOSPHATE 7-PHOSPHATASE"/>
    <property type="match status" value="1"/>
</dbReference>
<feature type="binding site" evidence="10">
    <location>
        <position position="125"/>
    </location>
    <ligand>
        <name>Mg(2+)</name>
        <dbReference type="ChEBI" id="CHEBI:18420"/>
    </ligand>
</feature>
<feature type="binding site" evidence="10">
    <location>
        <position position="90"/>
    </location>
    <ligand>
        <name>Zn(2+)</name>
        <dbReference type="ChEBI" id="CHEBI:29105"/>
    </ligand>
</feature>
<dbReference type="PANTHER" id="PTHR42891:SF1">
    <property type="entry name" value="D-GLYCERO-BETA-D-MANNO-HEPTOSE-1,7-BISPHOSPHATE 7-PHOSPHATASE"/>
    <property type="match status" value="1"/>
</dbReference>
<feature type="binding site" evidence="10">
    <location>
        <position position="88"/>
    </location>
    <ligand>
        <name>Zn(2+)</name>
        <dbReference type="ChEBI" id="CHEBI:29105"/>
    </ligand>
</feature>
<evidence type="ECO:0000256" key="9">
    <source>
        <dbReference type="PIRSR" id="PIRSR004682-3"/>
    </source>
</evidence>
<reference evidence="11" key="1">
    <citation type="submission" date="2023-07" db="EMBL/GenBank/DDBJ databases">
        <title>Sorghum-associated microbial communities from plants grown in Nebraska, USA.</title>
        <authorList>
            <person name="Schachtman D."/>
        </authorList>
    </citation>
    <scope>NUCLEOTIDE SEQUENCE</scope>
    <source>
        <strain evidence="11">BE80</strain>
    </source>
</reference>
<feature type="binding site" evidence="10">
    <location>
        <position position="19"/>
    </location>
    <ligand>
        <name>Mg(2+)</name>
        <dbReference type="ChEBI" id="CHEBI:18420"/>
    </ligand>
</feature>
<dbReference type="InterPro" id="IPR004446">
    <property type="entry name" value="Heptose_bisP_phosphatase"/>
</dbReference>
<feature type="binding site" evidence="10">
    <location>
        <position position="98"/>
    </location>
    <ligand>
        <name>Zn(2+)</name>
        <dbReference type="ChEBI" id="CHEBI:29105"/>
    </ligand>
</feature>
<dbReference type="SUPFAM" id="SSF56784">
    <property type="entry name" value="HAD-like"/>
    <property type="match status" value="1"/>
</dbReference>
<keyword evidence="10" id="KW-0862">Zinc</keyword>
<evidence type="ECO:0000313" key="11">
    <source>
        <dbReference type="EMBL" id="MDR6723719.1"/>
    </source>
</evidence>
<evidence type="ECO:0000256" key="7">
    <source>
        <dbReference type="PIRNR" id="PIRNR004682"/>
    </source>
</evidence>
<comment type="cofactor">
    <cofactor evidence="10">
        <name>Mg(2+)</name>
        <dbReference type="ChEBI" id="CHEBI:18420"/>
    </cofactor>
</comment>
<evidence type="ECO:0000256" key="3">
    <source>
        <dbReference type="ARBA" id="ARBA00022723"/>
    </source>
</evidence>
<feature type="binding site" evidence="10">
    <location>
        <position position="17"/>
    </location>
    <ligand>
        <name>Mg(2+)</name>
        <dbReference type="ChEBI" id="CHEBI:18420"/>
    </ligand>
</feature>
<evidence type="ECO:0000256" key="2">
    <source>
        <dbReference type="ARBA" id="ARBA00022490"/>
    </source>
</evidence>
<gene>
    <name evidence="11" type="ORF">J2W91_002181</name>
</gene>
<keyword evidence="5 7" id="KW-0119">Carbohydrate metabolism</keyword>
<dbReference type="GO" id="GO:0016791">
    <property type="term" value="F:phosphatase activity"/>
    <property type="evidence" value="ECO:0007669"/>
    <property type="project" value="InterPro"/>
</dbReference>
<name>A0AAP5H468_PAEAM</name>
<dbReference type="GO" id="GO:0005975">
    <property type="term" value="P:carbohydrate metabolic process"/>
    <property type="evidence" value="ECO:0007669"/>
    <property type="project" value="InterPro"/>
</dbReference>
<feature type="site" description="Stabilizes the phosphoryl group" evidence="9">
    <location>
        <position position="58"/>
    </location>
</feature>
<dbReference type="PIRSF" id="PIRSF004682">
    <property type="entry name" value="GmhB"/>
    <property type="match status" value="1"/>
</dbReference>
<protein>
    <recommendedName>
        <fullName evidence="6 7">D,D-heptose 1,7-bisphosphate phosphatase</fullName>
        <ecNumber evidence="7">3.1.3.-</ecNumber>
    </recommendedName>
</protein>
<proteinExistence type="inferred from homology"/>